<dbReference type="EMBL" id="JABWQF010000016">
    <property type="protein sequence ID" value="MBC3294757.1"/>
    <property type="molecule type" value="Genomic_DNA"/>
</dbReference>
<dbReference type="GO" id="GO:0005886">
    <property type="term" value="C:plasma membrane"/>
    <property type="evidence" value="ECO:0007669"/>
    <property type="project" value="UniProtKB-SubCell"/>
</dbReference>
<feature type="transmembrane region" description="Helical" evidence="6">
    <location>
        <begin position="119"/>
        <end position="138"/>
    </location>
</feature>
<feature type="transmembrane region" description="Helical" evidence="6">
    <location>
        <begin position="335"/>
        <end position="352"/>
    </location>
</feature>
<dbReference type="GO" id="GO:0009246">
    <property type="term" value="P:enterobacterial common antigen biosynthetic process"/>
    <property type="evidence" value="ECO:0007669"/>
    <property type="project" value="InterPro"/>
</dbReference>
<feature type="transmembrane region" description="Helical" evidence="6">
    <location>
        <begin position="364"/>
        <end position="384"/>
    </location>
</feature>
<keyword evidence="4 6" id="KW-1133">Transmembrane helix</keyword>
<evidence type="ECO:0000256" key="2">
    <source>
        <dbReference type="ARBA" id="ARBA00022475"/>
    </source>
</evidence>
<dbReference type="InterPro" id="IPR044550">
    <property type="entry name" value="WzxE"/>
</dbReference>
<keyword evidence="3 6" id="KW-0812">Transmembrane</keyword>
<dbReference type="PANTHER" id="PTHR30250">
    <property type="entry name" value="PST FAMILY PREDICTED COLANIC ACID TRANSPORTER"/>
    <property type="match status" value="1"/>
</dbReference>
<reference evidence="7" key="1">
    <citation type="journal article" date="2020" name="Microorganisms">
        <title>Reliable Identification of Environmental Pseudomonas Isolates Using the rpoD Gene.</title>
        <authorList>
            <consortium name="The Broad Institute Genome Sequencing Platform"/>
            <person name="Girard L."/>
            <person name="Lood C."/>
            <person name="Rokni-Zadeh H."/>
            <person name="van Noort V."/>
            <person name="Lavigne R."/>
            <person name="De Mot R."/>
        </authorList>
    </citation>
    <scope>NUCLEOTIDE SEQUENCE [LARGE SCALE GENOMIC DNA]</scope>
    <source>
        <strain evidence="7">SWRI145</strain>
    </source>
</reference>
<proteinExistence type="predicted"/>
<feature type="transmembrane region" description="Helical" evidence="6">
    <location>
        <begin position="150"/>
        <end position="172"/>
    </location>
</feature>
<dbReference type="PANTHER" id="PTHR30250:SF30">
    <property type="entry name" value="LIPID III FLIPPASE"/>
    <property type="match status" value="1"/>
</dbReference>
<keyword evidence="5 6" id="KW-0472">Membrane</keyword>
<feature type="transmembrane region" description="Helical" evidence="6">
    <location>
        <begin position="88"/>
        <end position="107"/>
    </location>
</feature>
<evidence type="ECO:0000256" key="5">
    <source>
        <dbReference type="ARBA" id="ARBA00023136"/>
    </source>
</evidence>
<gene>
    <name evidence="7" type="ORF">HU722_24860</name>
</gene>
<dbReference type="Pfam" id="PF13440">
    <property type="entry name" value="Polysacc_synt_3"/>
    <property type="match status" value="1"/>
</dbReference>
<feature type="transmembrane region" description="Helical" evidence="6">
    <location>
        <begin position="265"/>
        <end position="283"/>
    </location>
</feature>
<dbReference type="InterPro" id="IPR050833">
    <property type="entry name" value="Poly_Biosynth_Transport"/>
</dbReference>
<comment type="subcellular location">
    <subcellularLocation>
        <location evidence="1">Cell membrane</location>
        <topology evidence="1">Multi-pass membrane protein</topology>
    </subcellularLocation>
</comment>
<feature type="transmembrane region" description="Helical" evidence="6">
    <location>
        <begin position="390"/>
        <end position="409"/>
    </location>
</feature>
<name>A0A8H9YU76_9PSED</name>
<evidence type="ECO:0000256" key="6">
    <source>
        <dbReference type="SAM" id="Phobius"/>
    </source>
</evidence>
<evidence type="ECO:0000313" key="7">
    <source>
        <dbReference type="EMBL" id="MBC3294757.1"/>
    </source>
</evidence>
<feature type="transmembrane region" description="Helical" evidence="6">
    <location>
        <begin position="222"/>
        <end position="245"/>
    </location>
</feature>
<keyword evidence="2" id="KW-1003">Cell membrane</keyword>
<dbReference type="AlphaFoldDB" id="A0A8H9YU76"/>
<feature type="transmembrane region" description="Helical" evidence="6">
    <location>
        <begin position="46"/>
        <end position="67"/>
    </location>
</feature>
<sequence>MKKLLTVTLLSGMLTFLRMCCGFVISKIIAVYTGPSGLAVLGQLQSFASICNGIINASVSSGIVRYTSEHADDPGEKFTLWWKSGVQTGLIIYACLCPIIIIASSYLSKLVFDSDEYSTYIIIIGLLLPFSLLGTILNSVLNGLQQYKRFVFTGMISVIISFAVICTLTITYGVKGALIAASLQAAILGITLGISCARFNWFRFRNFWGRVDKQQRNDINKYLTMAMVSALTLPVAQVFIRKILIAEVGWDTAGQWQSVWKISEVYLSIVTMALSTYFMPKLAKLKNVTEIQKEIRSVVMIILPIITLMSVSIYFSRDLIINVLFTKEFSQARDLFMIQLVGDVLKIWSWIYAYPMLSRAAVKWYVSTEIIFALLWVLFSYLLINVMGVQGANLAYTLTYGFYLIFMMLNMKKFAK</sequence>
<feature type="transmembrane region" description="Helical" evidence="6">
    <location>
        <begin position="178"/>
        <end position="201"/>
    </location>
</feature>
<organism evidence="7">
    <name type="scientific">Pseudomonas tritici</name>
    <dbReference type="NCBI Taxonomy" id="2745518"/>
    <lineage>
        <taxon>Bacteria</taxon>
        <taxon>Pseudomonadati</taxon>
        <taxon>Pseudomonadota</taxon>
        <taxon>Gammaproteobacteria</taxon>
        <taxon>Pseudomonadales</taxon>
        <taxon>Pseudomonadaceae</taxon>
        <taxon>Pseudomonas</taxon>
    </lineage>
</organism>
<protein>
    <submittedName>
        <fullName evidence="7">O-antigen translocase</fullName>
    </submittedName>
</protein>
<comment type="caution">
    <text evidence="7">The sequence shown here is derived from an EMBL/GenBank/DDBJ whole genome shotgun (WGS) entry which is preliminary data.</text>
</comment>
<evidence type="ECO:0000256" key="3">
    <source>
        <dbReference type="ARBA" id="ARBA00022692"/>
    </source>
</evidence>
<dbReference type="CDD" id="cd13125">
    <property type="entry name" value="MATE_like_10"/>
    <property type="match status" value="1"/>
</dbReference>
<evidence type="ECO:0000256" key="4">
    <source>
        <dbReference type="ARBA" id="ARBA00022989"/>
    </source>
</evidence>
<feature type="transmembrane region" description="Helical" evidence="6">
    <location>
        <begin position="295"/>
        <end position="315"/>
    </location>
</feature>
<accession>A0A8H9YU76</accession>
<evidence type="ECO:0000256" key="1">
    <source>
        <dbReference type="ARBA" id="ARBA00004651"/>
    </source>
</evidence>